<dbReference type="EMBL" id="UAVR01000008">
    <property type="protein sequence ID" value="SQA88818.1"/>
    <property type="molecule type" value="Genomic_DNA"/>
</dbReference>
<organism evidence="2 4">
    <name type="scientific">Chryseobacterium balustinum</name>
    <dbReference type="NCBI Taxonomy" id="246"/>
    <lineage>
        <taxon>Bacteria</taxon>
        <taxon>Pseudomonadati</taxon>
        <taxon>Bacteroidota</taxon>
        <taxon>Flavobacteriia</taxon>
        <taxon>Flavobacteriales</taxon>
        <taxon>Weeksellaceae</taxon>
        <taxon>Chryseobacterium group</taxon>
        <taxon>Chryseobacterium</taxon>
    </lineage>
</organism>
<gene>
    <name evidence="2" type="ORF">NCTC11212_01355</name>
    <name evidence="1" type="ORF">SAMN05421800_11881</name>
</gene>
<proteinExistence type="predicted"/>
<comment type="caution">
    <text evidence="2">The sequence shown here is derived from an EMBL/GenBank/DDBJ whole genome shotgun (WGS) entry which is preliminary data.</text>
</comment>
<reference evidence="1 3" key="1">
    <citation type="submission" date="2017-02" db="EMBL/GenBank/DDBJ databases">
        <authorList>
            <person name="Varghese N."/>
            <person name="Submissions S."/>
        </authorList>
    </citation>
    <scope>NUCLEOTIDE SEQUENCE [LARGE SCALE GENOMIC DNA]</scope>
    <source>
        <strain evidence="1 3">DSM 16775</strain>
    </source>
</reference>
<reference evidence="2 4" key="2">
    <citation type="submission" date="2018-06" db="EMBL/GenBank/DDBJ databases">
        <authorList>
            <consortium name="Pathogen Informatics"/>
            <person name="Doyle S."/>
        </authorList>
    </citation>
    <scope>NUCLEOTIDE SEQUENCE [LARGE SCALE GENOMIC DNA]</scope>
    <source>
        <strain evidence="2 4">NCTC11212</strain>
    </source>
</reference>
<dbReference type="Proteomes" id="UP000190669">
    <property type="component" value="Unassembled WGS sequence"/>
</dbReference>
<evidence type="ECO:0000313" key="4">
    <source>
        <dbReference type="Proteomes" id="UP000251937"/>
    </source>
</evidence>
<dbReference type="RefSeq" id="WP_079466382.1">
    <property type="nucleotide sequence ID" value="NZ_CP033934.1"/>
</dbReference>
<dbReference type="Proteomes" id="UP000251937">
    <property type="component" value="Unassembled WGS sequence"/>
</dbReference>
<dbReference type="EMBL" id="FUZE01000018">
    <property type="protein sequence ID" value="SKB98866.1"/>
    <property type="molecule type" value="Genomic_DNA"/>
</dbReference>
<accession>A0AAX2IK25</accession>
<keyword evidence="3" id="KW-1185">Reference proteome</keyword>
<protein>
    <submittedName>
        <fullName evidence="2">Uncharacterized protein</fullName>
    </submittedName>
</protein>
<name>A0AAX2IK25_9FLAO</name>
<dbReference type="AlphaFoldDB" id="A0AAX2IK25"/>
<sequence length="948" mass="108158">MTRIITQYDNKTHDGNGYLHLDFDVIKAETVILDMEAVNISSNTEAIWEIYSNNVQLDTNDLTKGKKAELKILKSYAGSNEVPHIFNVIIKDLHNNILTKLDISVFANPKITEAYWGDSIDQKIYEVAVNHKFTAYFKGFGLYNIPLTIRFFLKSGDGNDVEITDFAKTLRMTSEYDLNDFYIDNETLKDNYQFFLRNASTILVDYISGKNLLAVIGKVKDTVIAKSYFTISYGNQILFHGKDQNKLLNIVFDITSFFPPEKITSLSPVTVADEQYFTQKYEPCKYERVYYKNGDNSEQELFDEKNPTTKDSKGVFKNNVLHISAIVPPRDSKNIKELKIRLEAVKTENCSLSEQNKKLTTFSESSLTEQEKPHKGRVINTEALAEANIEYSFEKLDEKITIKPSFDYKYDKSEAWEFMKNYFLFSAALRNTDVFENEIKGVLMDAEADKKDIVNTHRIGLETCRYQKGLYLHTYADVAWAFHGFYNQPVRPRYYMDDEDVVQREGLDDKITWVQNYNQYFNLLTPVDPFGIVDSINDFILELLKDMAKNYGLAFTAYYDFNKKGKCDKRIEYAEQYPNLFDGFIAGAVTLEILVQILLLIVTEGASAELLLARMSKAGVKMSGKLEIMAKKAERNIEAIRKKKLLGTVAKIGHTIITSPSVSYYKGYRYAEDEKIGIQPLLEERIAFSPLFGIDHEHKKNLGDLVYEKTPVYKVIDLSQKGLEFLTIGFNRHILRPFSKDAHEAAGLSDHYLQLLGDSFGKVNEYLAFVTAELIEKVFGTKAEYSVAVKGGYGMDFELKIHNAEKRLNLTNFLGKGSVKDASAATVGSSKELKVDVKIDANVKVPVRAMNIINYVANTTVKNIEAGGIFEMSTGIFLERRYFFHANDKKPYYVDSVIFTGVAGEYGYSFKREDQKKKGKDINIEKKSQKFVVIPPQVITHKPIPLIE</sequence>
<evidence type="ECO:0000313" key="3">
    <source>
        <dbReference type="Proteomes" id="UP000190669"/>
    </source>
</evidence>
<evidence type="ECO:0000313" key="2">
    <source>
        <dbReference type="EMBL" id="SQA88818.1"/>
    </source>
</evidence>
<evidence type="ECO:0000313" key="1">
    <source>
        <dbReference type="EMBL" id="SKB98866.1"/>
    </source>
</evidence>
<dbReference type="KEGG" id="cbp:EB354_16655"/>